<dbReference type="AlphaFoldDB" id="H5TU93"/>
<dbReference type="InterPro" id="IPR018960">
    <property type="entry name" value="DUF1990"/>
</dbReference>
<dbReference type="Pfam" id="PF09348">
    <property type="entry name" value="DUF1990"/>
    <property type="match status" value="1"/>
</dbReference>
<protein>
    <recommendedName>
        <fullName evidence="1">DUF1990 domain-containing protein</fullName>
    </recommendedName>
</protein>
<dbReference type="STRING" id="1108044.GOOTI_256_00190"/>
<dbReference type="PIRSF" id="PIRSF010260">
    <property type="entry name" value="UCP010260"/>
    <property type="match status" value="1"/>
</dbReference>
<gene>
    <name evidence="2" type="ORF">GOOTI_256_00190</name>
</gene>
<sequence>MTDLGNWIGASVTYDEIGATRGTLPSDAHVSRAERVVGRGESDFRTIGDAILRYEMHRGAGLTVRASTPSARVGTVMMCSAWFLGPIRVPCRVVYVVDEPDCSGFAYGTLPGHPESGEELFAVEWRADDSVVATICAFSRPGRWYTRLGGPIARTVQALMTRRYLNAVEHIAATRQRSA</sequence>
<reference evidence="2" key="1">
    <citation type="submission" date="2012-02" db="EMBL/GenBank/DDBJ databases">
        <title>Whole genome shotgun sequence of Gordonia otitidis NBRC 100426.</title>
        <authorList>
            <person name="Yoshida I."/>
            <person name="Hosoyama A."/>
            <person name="Tsuchikane K."/>
            <person name="Katsumata H."/>
            <person name="Yamazaki S."/>
            <person name="Fujita N."/>
        </authorList>
    </citation>
    <scope>NUCLEOTIDE SEQUENCE [LARGE SCALE GENOMIC DNA]</scope>
    <source>
        <strain evidence="2">NBRC 100426</strain>
    </source>
</reference>
<organism evidence="2 3">
    <name type="scientific">Gordonia otitidis (strain DSM 44809 / CCUG 52243 / JCM 12355 / NBRC 100426 / IFM 10032)</name>
    <dbReference type="NCBI Taxonomy" id="1108044"/>
    <lineage>
        <taxon>Bacteria</taxon>
        <taxon>Bacillati</taxon>
        <taxon>Actinomycetota</taxon>
        <taxon>Actinomycetes</taxon>
        <taxon>Mycobacteriales</taxon>
        <taxon>Gordoniaceae</taxon>
        <taxon>Gordonia</taxon>
    </lineage>
</organism>
<dbReference type="InterPro" id="IPR014457">
    <property type="entry name" value="UCP010260"/>
</dbReference>
<dbReference type="PANTHER" id="PTHR34202:SF1">
    <property type="entry name" value="UPF0548 PROTEIN"/>
    <property type="match status" value="1"/>
</dbReference>
<dbReference type="RefSeq" id="WP_007241206.1">
    <property type="nucleotide sequence ID" value="NZ_BAFB01000256.1"/>
</dbReference>
<evidence type="ECO:0000259" key="1">
    <source>
        <dbReference type="Pfam" id="PF09348"/>
    </source>
</evidence>
<evidence type="ECO:0000313" key="3">
    <source>
        <dbReference type="Proteomes" id="UP000005038"/>
    </source>
</evidence>
<keyword evidence="3" id="KW-1185">Reference proteome</keyword>
<accession>H5TU93</accession>
<proteinExistence type="predicted"/>
<comment type="caution">
    <text evidence="2">The sequence shown here is derived from an EMBL/GenBank/DDBJ whole genome shotgun (WGS) entry which is preliminary data.</text>
</comment>
<dbReference type="Proteomes" id="UP000005038">
    <property type="component" value="Unassembled WGS sequence"/>
</dbReference>
<feature type="domain" description="DUF1990" evidence="1">
    <location>
        <begin position="13"/>
        <end position="167"/>
    </location>
</feature>
<name>H5TU93_GORO1</name>
<evidence type="ECO:0000313" key="2">
    <source>
        <dbReference type="EMBL" id="GAB37051.1"/>
    </source>
</evidence>
<dbReference type="OrthoDB" id="120660at2"/>
<dbReference type="PANTHER" id="PTHR34202">
    <property type="entry name" value="UPF0548 PROTEIN"/>
    <property type="match status" value="1"/>
</dbReference>
<dbReference type="EMBL" id="BAFB01000256">
    <property type="protein sequence ID" value="GAB37051.1"/>
    <property type="molecule type" value="Genomic_DNA"/>
</dbReference>